<protein>
    <submittedName>
        <fullName evidence="2">Uncharacterized protein</fullName>
    </submittedName>
</protein>
<proteinExistence type="predicted"/>
<comment type="caution">
    <text evidence="2">The sequence shown here is derived from an EMBL/GenBank/DDBJ whole genome shotgun (WGS) entry which is preliminary data.</text>
</comment>
<keyword evidence="3" id="KW-1185">Reference proteome</keyword>
<feature type="transmembrane region" description="Helical" evidence="1">
    <location>
        <begin position="110"/>
        <end position="129"/>
    </location>
</feature>
<evidence type="ECO:0000256" key="1">
    <source>
        <dbReference type="SAM" id="Phobius"/>
    </source>
</evidence>
<dbReference type="AlphaFoldDB" id="A0A5D0RIP9"/>
<dbReference type="RefSeq" id="WP_148378248.1">
    <property type="nucleotide sequence ID" value="NZ_VSIY01000010.1"/>
</dbReference>
<accession>A0A5D0RIP9</accession>
<dbReference type="Proteomes" id="UP000322080">
    <property type="component" value="Unassembled WGS sequence"/>
</dbReference>
<keyword evidence="1" id="KW-0812">Transmembrane</keyword>
<dbReference type="EMBL" id="VSIY01000010">
    <property type="protein sequence ID" value="TYB80786.1"/>
    <property type="molecule type" value="Genomic_DNA"/>
</dbReference>
<evidence type="ECO:0000313" key="3">
    <source>
        <dbReference type="Proteomes" id="UP000322080"/>
    </source>
</evidence>
<evidence type="ECO:0000313" key="2">
    <source>
        <dbReference type="EMBL" id="TYB80786.1"/>
    </source>
</evidence>
<keyword evidence="1" id="KW-1133">Transmembrane helix</keyword>
<feature type="transmembrane region" description="Helical" evidence="1">
    <location>
        <begin position="21"/>
        <end position="50"/>
    </location>
</feature>
<keyword evidence="1" id="KW-0472">Membrane</keyword>
<organism evidence="2 3">
    <name type="scientific">Maritimibacter fusiformis</name>
    <dbReference type="NCBI Taxonomy" id="2603819"/>
    <lineage>
        <taxon>Bacteria</taxon>
        <taxon>Pseudomonadati</taxon>
        <taxon>Pseudomonadota</taxon>
        <taxon>Alphaproteobacteria</taxon>
        <taxon>Rhodobacterales</taxon>
        <taxon>Roseobacteraceae</taxon>
        <taxon>Maritimibacter</taxon>
    </lineage>
</organism>
<feature type="transmembrane region" description="Helical" evidence="1">
    <location>
        <begin position="70"/>
        <end position="98"/>
    </location>
</feature>
<sequence>MNTQSQTVAGRPRPGSQSWGRFAGIVAIYALLGPLVGAIGVTGLFTVYAVGVEIAIGNFDDIARRFVGGMLVGTIVSAILAYAYGIVSAAGVGLVVAFRDRRKGGISWRTSLVAALAFWLLMSLAATAVVPPQGLVQWIGALLAAHVLAAAVCTWIARRIFR</sequence>
<gene>
    <name evidence="2" type="ORF">FVF75_12105</name>
</gene>
<reference evidence="2 3" key="1">
    <citation type="submission" date="2019-08" db="EMBL/GenBank/DDBJ databases">
        <title>Identification of a novel species of the genus Boseongicola.</title>
        <authorList>
            <person name="Zhang X.-Q."/>
        </authorList>
    </citation>
    <scope>NUCLEOTIDE SEQUENCE [LARGE SCALE GENOMIC DNA]</scope>
    <source>
        <strain evidence="2 3">HY14</strain>
    </source>
</reference>
<feature type="transmembrane region" description="Helical" evidence="1">
    <location>
        <begin position="135"/>
        <end position="157"/>
    </location>
</feature>
<name>A0A5D0RIP9_9RHOB</name>